<sequence>MTLTDGADFRVKITQVPDRRVHTRCMRSRPGTADAQVTSVSETAALATAQKCVPMGNGPGCHAARQLRARIRISDVFTIHTQFFPSSTGCLPTTGVSITSKYSLGQLNVRRLMTNPQKPLSYKHQWQLSSFSKCSLAVTFVQFVQTNLRYIRDLVDFRYECGCVICARWVLKTSMHNFVQDCTQADKH</sequence>
<gene>
    <name evidence="1" type="ORF">PHET_07119</name>
</gene>
<organism evidence="1 2">
    <name type="scientific">Paragonimus heterotremus</name>
    <dbReference type="NCBI Taxonomy" id="100268"/>
    <lineage>
        <taxon>Eukaryota</taxon>
        <taxon>Metazoa</taxon>
        <taxon>Spiralia</taxon>
        <taxon>Lophotrochozoa</taxon>
        <taxon>Platyhelminthes</taxon>
        <taxon>Trematoda</taxon>
        <taxon>Digenea</taxon>
        <taxon>Plagiorchiida</taxon>
        <taxon>Troglotremata</taxon>
        <taxon>Troglotrematidae</taxon>
        <taxon>Paragonimus</taxon>
    </lineage>
</organism>
<dbReference type="EMBL" id="LUCH01003886">
    <property type="protein sequence ID" value="KAF5399612.1"/>
    <property type="molecule type" value="Genomic_DNA"/>
</dbReference>
<proteinExistence type="predicted"/>
<protein>
    <submittedName>
        <fullName evidence="1">Uncharacterized protein</fullName>
    </submittedName>
</protein>
<reference evidence="1" key="1">
    <citation type="submission" date="2019-05" db="EMBL/GenBank/DDBJ databases">
        <title>Annotation for the trematode Paragonimus heterotremus.</title>
        <authorList>
            <person name="Choi Y.-J."/>
        </authorList>
    </citation>
    <scope>NUCLEOTIDE SEQUENCE</scope>
    <source>
        <strain evidence="1">LC</strain>
    </source>
</reference>
<name>A0A8J4TDL5_9TREM</name>
<evidence type="ECO:0000313" key="2">
    <source>
        <dbReference type="Proteomes" id="UP000748531"/>
    </source>
</evidence>
<dbReference type="Proteomes" id="UP000748531">
    <property type="component" value="Unassembled WGS sequence"/>
</dbReference>
<accession>A0A8J4TDL5</accession>
<comment type="caution">
    <text evidence="1">The sequence shown here is derived from an EMBL/GenBank/DDBJ whole genome shotgun (WGS) entry which is preliminary data.</text>
</comment>
<evidence type="ECO:0000313" key="1">
    <source>
        <dbReference type="EMBL" id="KAF5399612.1"/>
    </source>
</evidence>
<dbReference type="AlphaFoldDB" id="A0A8J4TDL5"/>
<keyword evidence="2" id="KW-1185">Reference proteome</keyword>